<name>A0A2T2YKQ5_9BACT</name>
<dbReference type="OrthoDB" id="9989749at2"/>
<evidence type="ECO:0000313" key="2">
    <source>
        <dbReference type="EMBL" id="PSR56069.1"/>
    </source>
</evidence>
<dbReference type="RefSeq" id="WP_106932247.1">
    <property type="nucleotide sequence ID" value="NZ_PYFT01000001.1"/>
</dbReference>
<organism evidence="2 3">
    <name type="scientific">Adhaeribacter arboris</name>
    <dbReference type="NCBI Taxonomy" id="2072846"/>
    <lineage>
        <taxon>Bacteria</taxon>
        <taxon>Pseudomonadati</taxon>
        <taxon>Bacteroidota</taxon>
        <taxon>Cytophagia</taxon>
        <taxon>Cytophagales</taxon>
        <taxon>Hymenobacteraceae</taxon>
        <taxon>Adhaeribacter</taxon>
    </lineage>
</organism>
<evidence type="ECO:0000256" key="1">
    <source>
        <dbReference type="SAM" id="Phobius"/>
    </source>
</evidence>
<evidence type="ECO:0000313" key="3">
    <source>
        <dbReference type="Proteomes" id="UP000240357"/>
    </source>
</evidence>
<dbReference type="EMBL" id="PYFT01000001">
    <property type="protein sequence ID" value="PSR56069.1"/>
    <property type="molecule type" value="Genomic_DNA"/>
</dbReference>
<keyword evidence="1" id="KW-0472">Membrane</keyword>
<comment type="caution">
    <text evidence="2">The sequence shown here is derived from an EMBL/GenBank/DDBJ whole genome shotgun (WGS) entry which is preliminary data.</text>
</comment>
<keyword evidence="1" id="KW-1133">Transmembrane helix</keyword>
<gene>
    <name evidence="2" type="ORF">AHMF7605_22485</name>
</gene>
<feature type="transmembrane region" description="Helical" evidence="1">
    <location>
        <begin position="47"/>
        <end position="65"/>
    </location>
</feature>
<reference evidence="2 3" key="1">
    <citation type="submission" date="2018-03" db="EMBL/GenBank/DDBJ databases">
        <title>Adhaeribacter sp. HMF7605 Genome sequencing and assembly.</title>
        <authorList>
            <person name="Kang H."/>
            <person name="Kang J."/>
            <person name="Cha I."/>
            <person name="Kim H."/>
            <person name="Joh K."/>
        </authorList>
    </citation>
    <scope>NUCLEOTIDE SEQUENCE [LARGE SCALE GENOMIC DNA]</scope>
    <source>
        <strain evidence="2 3">HMF7605</strain>
    </source>
</reference>
<keyword evidence="1" id="KW-0812">Transmembrane</keyword>
<keyword evidence="3" id="KW-1185">Reference proteome</keyword>
<sequence length="265" mass="31648">MLTPEEKERIRQEEIYRQEIRLDLDKQQETINFKKWAGWWKFVNTSFGIWLLSSVIVGAITFLYSENQKKYTEESKKQAQIDRLSTEITSRLYELFYVSSEINEEFEYLVSDQFRQIDSVNYDEKAISEMDFNLTKSFNTIKKPDLNSEFIIFPEYSKRNLISLFIELRSIAPKSKIEGLNSCIKVFRYMASEEKSIINRIKPKDLIKYLPYHTNKLTKGELYNIKLLKRKSNQYLHYAMNGLDKLRGLSNRDIEYDFSIDFHIP</sequence>
<accession>A0A2T2YKQ5</accession>
<dbReference type="AlphaFoldDB" id="A0A2T2YKQ5"/>
<dbReference type="Proteomes" id="UP000240357">
    <property type="component" value="Unassembled WGS sequence"/>
</dbReference>
<proteinExistence type="predicted"/>
<protein>
    <submittedName>
        <fullName evidence="2">Uncharacterized protein</fullName>
    </submittedName>
</protein>